<reference evidence="3 4" key="1">
    <citation type="submission" date="2021-03" db="EMBL/GenBank/DDBJ databases">
        <authorList>
            <person name="So Y."/>
        </authorList>
    </citation>
    <scope>NUCLEOTIDE SEQUENCE [LARGE SCALE GENOMIC DNA]</scope>
    <source>
        <strain evidence="3 4">SSH11</strain>
    </source>
</reference>
<dbReference type="Gene3D" id="3.40.190.150">
    <property type="entry name" value="Bordetella uptake gene, domain 1"/>
    <property type="match status" value="1"/>
</dbReference>
<dbReference type="InterPro" id="IPR005064">
    <property type="entry name" value="BUG"/>
</dbReference>
<dbReference type="Gene3D" id="3.40.190.10">
    <property type="entry name" value="Periplasmic binding protein-like II"/>
    <property type="match status" value="1"/>
</dbReference>
<keyword evidence="4" id="KW-1185">Reference proteome</keyword>
<keyword evidence="2" id="KW-0732">Signal</keyword>
<dbReference type="Proteomes" id="UP000681594">
    <property type="component" value="Unassembled WGS sequence"/>
</dbReference>
<accession>A0ABS4AFP9</accession>
<dbReference type="InterPro" id="IPR042100">
    <property type="entry name" value="Bug_dom1"/>
</dbReference>
<proteinExistence type="inferred from homology"/>
<dbReference type="CDD" id="cd07012">
    <property type="entry name" value="PBP2_Bug_TTT"/>
    <property type="match status" value="1"/>
</dbReference>
<evidence type="ECO:0000256" key="2">
    <source>
        <dbReference type="SAM" id="SignalP"/>
    </source>
</evidence>
<dbReference type="EMBL" id="JAGIZB010000009">
    <property type="protein sequence ID" value="MBP0445343.1"/>
    <property type="molecule type" value="Genomic_DNA"/>
</dbReference>
<comment type="similarity">
    <text evidence="1">Belongs to the UPF0065 (bug) family.</text>
</comment>
<comment type="caution">
    <text evidence="3">The sequence shown here is derived from an EMBL/GenBank/DDBJ whole genome shotgun (WGS) entry which is preliminary data.</text>
</comment>
<dbReference type="Pfam" id="PF03401">
    <property type="entry name" value="TctC"/>
    <property type="match status" value="1"/>
</dbReference>
<gene>
    <name evidence="3" type="ORF">J8J14_11185</name>
</gene>
<organism evidence="3 4">
    <name type="scientific">Pararoseomonas baculiformis</name>
    <dbReference type="NCBI Taxonomy" id="2820812"/>
    <lineage>
        <taxon>Bacteria</taxon>
        <taxon>Pseudomonadati</taxon>
        <taxon>Pseudomonadota</taxon>
        <taxon>Alphaproteobacteria</taxon>
        <taxon>Acetobacterales</taxon>
        <taxon>Acetobacteraceae</taxon>
        <taxon>Pararoseomonas</taxon>
    </lineage>
</organism>
<feature type="chain" id="PRO_5047408253" evidence="2">
    <location>
        <begin position="24"/>
        <end position="328"/>
    </location>
</feature>
<evidence type="ECO:0000313" key="3">
    <source>
        <dbReference type="EMBL" id="MBP0445343.1"/>
    </source>
</evidence>
<dbReference type="RefSeq" id="WP_209379593.1">
    <property type="nucleotide sequence ID" value="NZ_JAGIZB010000009.1"/>
</dbReference>
<dbReference type="PANTHER" id="PTHR42928">
    <property type="entry name" value="TRICARBOXYLATE-BINDING PROTEIN"/>
    <property type="match status" value="1"/>
</dbReference>
<name>A0ABS4AFP9_9PROT</name>
<protein>
    <submittedName>
        <fullName evidence="3">Tripartite tricarboxylate transporter substrate binding protein</fullName>
    </submittedName>
</protein>
<evidence type="ECO:0000313" key="4">
    <source>
        <dbReference type="Proteomes" id="UP000681594"/>
    </source>
</evidence>
<dbReference type="PANTHER" id="PTHR42928:SF5">
    <property type="entry name" value="BLR1237 PROTEIN"/>
    <property type="match status" value="1"/>
</dbReference>
<dbReference type="PIRSF" id="PIRSF017082">
    <property type="entry name" value="YflP"/>
    <property type="match status" value="1"/>
</dbReference>
<evidence type="ECO:0000256" key="1">
    <source>
        <dbReference type="ARBA" id="ARBA00006987"/>
    </source>
</evidence>
<dbReference type="SUPFAM" id="SSF53850">
    <property type="entry name" value="Periplasmic binding protein-like II"/>
    <property type="match status" value="1"/>
</dbReference>
<sequence length="328" mass="34365">MLIPRRAALACLASAPLARPALAQSQPQPGWSPTQPVRAVCGSSPGSITDLIARVVQPGLAQRLGQTVVVDNRPGAGGNIAGEFLARAAPDGHTIMVVSGGIMTLNPHLYREMPFNPARDIKLVSRITAGGFLLAVPASIGVTDVDGLIAHLRRKGEAANYGSPGIGFAMHVGTEVFLNATGLKVTHVPYRGSAAAINALLAGEVDFLFDSRGPLLSGLQSGKLRVIANGGTLPDLVYPDLPRLSDRFPDVVVQSWTAIAAPGGIPDPILRRLDDAMRATLQDPEVVERLRAIGNGPAYLGPEALAAFFAEERARAARGVELARITPQ</sequence>
<feature type="signal peptide" evidence="2">
    <location>
        <begin position="1"/>
        <end position="23"/>
    </location>
</feature>